<comment type="similarity">
    <text evidence="4">Belongs to the transaldolase family. Type 2 subfamily.</text>
</comment>
<evidence type="ECO:0000256" key="5">
    <source>
        <dbReference type="ARBA" id="ARBA00022490"/>
    </source>
</evidence>
<dbReference type="Gene3D" id="3.20.20.70">
    <property type="entry name" value="Aldolase class I"/>
    <property type="match status" value="1"/>
</dbReference>
<dbReference type="GO" id="GO:0006098">
    <property type="term" value="P:pentose-phosphate shunt"/>
    <property type="evidence" value="ECO:0007669"/>
    <property type="project" value="UniProtKB-UniPathway"/>
</dbReference>
<evidence type="ECO:0000256" key="8">
    <source>
        <dbReference type="ARBA" id="ARBA00023270"/>
    </source>
</evidence>
<reference evidence="9" key="1">
    <citation type="submission" date="2020-05" db="EMBL/GenBank/DDBJ databases">
        <authorList>
            <person name="Chiriac C."/>
            <person name="Salcher M."/>
            <person name="Ghai R."/>
            <person name="Kavagutti S V."/>
        </authorList>
    </citation>
    <scope>NUCLEOTIDE SEQUENCE</scope>
</reference>
<gene>
    <name evidence="9" type="ORF">UFOPK1650_00846</name>
</gene>
<evidence type="ECO:0000256" key="2">
    <source>
        <dbReference type="ARBA" id="ARBA00004496"/>
    </source>
</evidence>
<accession>A0A6J6EGX8</accession>
<comment type="pathway">
    <text evidence="3">Carbohydrate degradation; pentose phosphate pathway.</text>
</comment>
<dbReference type="InterPro" id="IPR001585">
    <property type="entry name" value="TAL/FSA"/>
</dbReference>
<evidence type="ECO:0000313" key="9">
    <source>
        <dbReference type="EMBL" id="CAB4573573.1"/>
    </source>
</evidence>
<comment type="subcellular location">
    <subcellularLocation>
        <location evidence="2">Cytoplasm</location>
    </subcellularLocation>
</comment>
<evidence type="ECO:0000256" key="6">
    <source>
        <dbReference type="ARBA" id="ARBA00022679"/>
    </source>
</evidence>
<dbReference type="InterPro" id="IPR013785">
    <property type="entry name" value="Aldolase_TIM"/>
</dbReference>
<protein>
    <submittedName>
        <fullName evidence="9">Unannotated protein</fullName>
    </submittedName>
</protein>
<dbReference type="GO" id="GO:0004801">
    <property type="term" value="F:transaldolase activity"/>
    <property type="evidence" value="ECO:0007669"/>
    <property type="project" value="InterPro"/>
</dbReference>
<dbReference type="Pfam" id="PF00923">
    <property type="entry name" value="TAL_FSA"/>
    <property type="match status" value="1"/>
</dbReference>
<dbReference type="EMBL" id="CAEZTJ010000134">
    <property type="protein sequence ID" value="CAB4573573.1"/>
    <property type="molecule type" value="Genomic_DNA"/>
</dbReference>
<sequence length="139" mass="15669">MANALVAYRLFLDRFNSQRWKTLQNGGGNIQRPLWASTGVKDPDYSPTLYVESLVTKDSVNTMPEATLDAVTSLPSSHRIERVEESSPQFEEARNHLRSLAEMGIEIEAVGDQLEREGVEKFVTPWRTLHENVASRIAP</sequence>
<keyword evidence="7" id="KW-0570">Pentose shunt</keyword>
<evidence type="ECO:0000256" key="1">
    <source>
        <dbReference type="ARBA" id="ARBA00003518"/>
    </source>
</evidence>
<dbReference type="SUPFAM" id="SSF51569">
    <property type="entry name" value="Aldolase"/>
    <property type="match status" value="1"/>
</dbReference>
<keyword evidence="5" id="KW-0963">Cytoplasm</keyword>
<name>A0A6J6EGX8_9ZZZZ</name>
<keyword evidence="6" id="KW-0808">Transferase</keyword>
<dbReference type="PANTHER" id="PTHR10683">
    <property type="entry name" value="TRANSALDOLASE"/>
    <property type="match status" value="1"/>
</dbReference>
<organism evidence="9">
    <name type="scientific">freshwater metagenome</name>
    <dbReference type="NCBI Taxonomy" id="449393"/>
    <lineage>
        <taxon>unclassified sequences</taxon>
        <taxon>metagenomes</taxon>
        <taxon>ecological metagenomes</taxon>
    </lineage>
</organism>
<keyword evidence="8" id="KW-0704">Schiff base</keyword>
<dbReference type="InterPro" id="IPR004732">
    <property type="entry name" value="Transaldolase_2"/>
</dbReference>
<evidence type="ECO:0000256" key="3">
    <source>
        <dbReference type="ARBA" id="ARBA00004959"/>
    </source>
</evidence>
<dbReference type="AlphaFoldDB" id="A0A6J6EGX8"/>
<dbReference type="GO" id="GO:0005975">
    <property type="term" value="P:carbohydrate metabolic process"/>
    <property type="evidence" value="ECO:0007669"/>
    <property type="project" value="InterPro"/>
</dbReference>
<evidence type="ECO:0000256" key="7">
    <source>
        <dbReference type="ARBA" id="ARBA00023126"/>
    </source>
</evidence>
<dbReference type="HAMAP" id="MF_00493">
    <property type="entry name" value="Transaldolase_2"/>
    <property type="match status" value="1"/>
</dbReference>
<dbReference type="PANTHER" id="PTHR10683:SF31">
    <property type="entry name" value="TRANSALDOLASE"/>
    <property type="match status" value="1"/>
</dbReference>
<proteinExistence type="inferred from homology"/>
<dbReference type="UniPathway" id="UPA00115"/>
<comment type="function">
    <text evidence="1">Transaldolase is important for the balance of metabolites in the pentose-phosphate pathway.</text>
</comment>
<evidence type="ECO:0000256" key="4">
    <source>
        <dbReference type="ARBA" id="ARBA00008426"/>
    </source>
</evidence>
<dbReference type="GO" id="GO:0005737">
    <property type="term" value="C:cytoplasm"/>
    <property type="evidence" value="ECO:0007669"/>
    <property type="project" value="UniProtKB-SubCell"/>
</dbReference>